<dbReference type="InterPro" id="IPR015947">
    <property type="entry name" value="PUA-like_sf"/>
</dbReference>
<evidence type="ECO:0000256" key="9">
    <source>
        <dbReference type="ARBA" id="ARBA00022691"/>
    </source>
</evidence>
<evidence type="ECO:0000256" key="11">
    <source>
        <dbReference type="ARBA" id="ARBA00047944"/>
    </source>
</evidence>
<dbReference type="PIRSF" id="PIRSF015601">
    <property type="entry name" value="MTase_slr0722"/>
    <property type="match status" value="1"/>
</dbReference>
<keyword evidence="6 12" id="KW-0698">rRNA processing</keyword>
<dbReference type="PANTHER" id="PTHR30027">
    <property type="entry name" value="RIBOSOMAL RNA SMALL SUBUNIT METHYLTRANSFERASE E"/>
    <property type="match status" value="1"/>
</dbReference>
<keyword evidence="15" id="KW-1185">Reference proteome</keyword>
<organism evidence="14 15">
    <name type="scientific">Pediococcus cellicola</name>
    <dbReference type="NCBI Taxonomy" id="319652"/>
    <lineage>
        <taxon>Bacteria</taxon>
        <taxon>Bacillati</taxon>
        <taxon>Bacillota</taxon>
        <taxon>Bacilli</taxon>
        <taxon>Lactobacillales</taxon>
        <taxon>Lactobacillaceae</taxon>
        <taxon>Pediococcus</taxon>
    </lineage>
</organism>
<comment type="catalytic activity">
    <reaction evidence="11 12">
        <text>uridine(1498) in 16S rRNA + S-adenosyl-L-methionine = N(3)-methyluridine(1498) in 16S rRNA + S-adenosyl-L-homocysteine + H(+)</text>
        <dbReference type="Rhea" id="RHEA:42920"/>
        <dbReference type="Rhea" id="RHEA-COMP:10283"/>
        <dbReference type="Rhea" id="RHEA-COMP:10284"/>
        <dbReference type="ChEBI" id="CHEBI:15378"/>
        <dbReference type="ChEBI" id="CHEBI:57856"/>
        <dbReference type="ChEBI" id="CHEBI:59789"/>
        <dbReference type="ChEBI" id="CHEBI:65315"/>
        <dbReference type="ChEBI" id="CHEBI:74502"/>
        <dbReference type="EC" id="2.1.1.193"/>
    </reaction>
</comment>
<evidence type="ECO:0000313" key="14">
    <source>
        <dbReference type="EMBL" id="KRN67549.1"/>
    </source>
</evidence>
<evidence type="ECO:0000256" key="8">
    <source>
        <dbReference type="ARBA" id="ARBA00022679"/>
    </source>
</evidence>
<keyword evidence="5 12" id="KW-0963">Cytoplasm</keyword>
<dbReference type="STRING" id="319652.IV80_GL000090"/>
<evidence type="ECO:0000256" key="2">
    <source>
        <dbReference type="ARBA" id="ARBA00005528"/>
    </source>
</evidence>
<dbReference type="InterPro" id="IPR029026">
    <property type="entry name" value="tRNA_m1G_MTases_N"/>
</dbReference>
<dbReference type="Pfam" id="PF04452">
    <property type="entry name" value="Methyltrans_RNA"/>
    <property type="match status" value="1"/>
</dbReference>
<dbReference type="PANTHER" id="PTHR30027:SF3">
    <property type="entry name" value="16S RRNA (URACIL(1498)-N(3))-METHYLTRANSFERASE"/>
    <property type="match status" value="1"/>
</dbReference>
<proteinExistence type="inferred from homology"/>
<dbReference type="SUPFAM" id="SSF75217">
    <property type="entry name" value="alpha/beta knot"/>
    <property type="match status" value="1"/>
</dbReference>
<sequence length="247" mass="27471">MQRYFTDYPIQKNVSFLVSGNNFHHLIIVMRSKVGDEAEFVAKNHKVFIGKILATADQQAEILPITELKNSAELPVEVTIACGISKGDKSEYIVQKSTELGACHFVFLPTAFSVAKWPAKKINRKIERLQKVAKSAAEQSHRNYVPTVTYVNSLQELKQLPAAFKIVAYEESAKNGEHTQLHHQIEQMQSNSTVLSLFGPEGGLAPNEVTQLQDAGFTSVGLGPRILRAETAPLYLLTAISVYKEMR</sequence>
<dbReference type="InterPro" id="IPR046886">
    <property type="entry name" value="RsmE_MTase_dom"/>
</dbReference>
<feature type="domain" description="Ribosomal RNA small subunit methyltransferase E methyltransferase" evidence="13">
    <location>
        <begin position="73"/>
        <end position="240"/>
    </location>
</feature>
<dbReference type="SUPFAM" id="SSF88697">
    <property type="entry name" value="PUA domain-like"/>
    <property type="match status" value="1"/>
</dbReference>
<comment type="subcellular location">
    <subcellularLocation>
        <location evidence="1 12">Cytoplasm</location>
    </subcellularLocation>
</comment>
<evidence type="ECO:0000256" key="12">
    <source>
        <dbReference type="PIRNR" id="PIRNR015601"/>
    </source>
</evidence>
<protein>
    <recommendedName>
        <fullName evidence="4 12">Ribosomal RNA small subunit methyltransferase E</fullName>
        <ecNumber evidence="3 12">2.1.1.193</ecNumber>
    </recommendedName>
</protein>
<dbReference type="EC" id="2.1.1.193" evidence="3 12"/>
<evidence type="ECO:0000256" key="3">
    <source>
        <dbReference type="ARBA" id="ARBA00012328"/>
    </source>
</evidence>
<dbReference type="GO" id="GO:0070042">
    <property type="term" value="F:rRNA (uridine-N3-)-methyltransferase activity"/>
    <property type="evidence" value="ECO:0007669"/>
    <property type="project" value="TreeGrafter"/>
</dbReference>
<comment type="caution">
    <text evidence="14">The sequence shown here is derived from an EMBL/GenBank/DDBJ whole genome shotgun (WGS) entry which is preliminary data.</text>
</comment>
<evidence type="ECO:0000256" key="6">
    <source>
        <dbReference type="ARBA" id="ARBA00022552"/>
    </source>
</evidence>
<gene>
    <name evidence="14" type="ORF">IV80_GL000090</name>
</gene>
<dbReference type="NCBIfam" id="TIGR00046">
    <property type="entry name" value="RsmE family RNA methyltransferase"/>
    <property type="match status" value="1"/>
</dbReference>
<dbReference type="GO" id="GO:0005737">
    <property type="term" value="C:cytoplasm"/>
    <property type="evidence" value="ECO:0007669"/>
    <property type="project" value="UniProtKB-SubCell"/>
</dbReference>
<dbReference type="InterPro" id="IPR006700">
    <property type="entry name" value="RsmE"/>
</dbReference>
<evidence type="ECO:0000256" key="7">
    <source>
        <dbReference type="ARBA" id="ARBA00022603"/>
    </source>
</evidence>
<keyword evidence="8 12" id="KW-0808">Transferase</keyword>
<dbReference type="OrthoDB" id="9815641at2"/>
<dbReference type="Gene3D" id="3.40.1280.10">
    <property type="match status" value="1"/>
</dbReference>
<dbReference type="NCBIfam" id="NF008691">
    <property type="entry name" value="PRK11713.1-4"/>
    <property type="match status" value="1"/>
</dbReference>
<keyword evidence="9 12" id="KW-0949">S-adenosyl-L-methionine</keyword>
<dbReference type="RefSeq" id="WP_057747919.1">
    <property type="nucleotide sequence ID" value="NZ_BJVH01000001.1"/>
</dbReference>
<evidence type="ECO:0000259" key="13">
    <source>
        <dbReference type="Pfam" id="PF04452"/>
    </source>
</evidence>
<dbReference type="GO" id="GO:0070475">
    <property type="term" value="P:rRNA base methylation"/>
    <property type="evidence" value="ECO:0007669"/>
    <property type="project" value="TreeGrafter"/>
</dbReference>
<dbReference type="PATRIC" id="fig|319652.3.peg.92"/>
<accession>A0A0R2J0Q3</accession>
<comment type="similarity">
    <text evidence="2 12">Belongs to the RNA methyltransferase RsmE family.</text>
</comment>
<evidence type="ECO:0000313" key="15">
    <source>
        <dbReference type="Proteomes" id="UP000051568"/>
    </source>
</evidence>
<comment type="function">
    <text evidence="10 12">Specifically methylates the N3 position of the uracil ring of uridine 1498 (m3U1498) in 16S rRNA. Acts on the fully assembled 30S ribosomal subunit.</text>
</comment>
<keyword evidence="7 12" id="KW-0489">Methyltransferase</keyword>
<evidence type="ECO:0000256" key="4">
    <source>
        <dbReference type="ARBA" id="ARBA00013673"/>
    </source>
</evidence>
<dbReference type="CDD" id="cd18084">
    <property type="entry name" value="RsmE-like"/>
    <property type="match status" value="1"/>
</dbReference>
<evidence type="ECO:0000256" key="5">
    <source>
        <dbReference type="ARBA" id="ARBA00022490"/>
    </source>
</evidence>
<name>A0A0R2J0Q3_9LACO</name>
<dbReference type="InterPro" id="IPR029028">
    <property type="entry name" value="Alpha/beta_knot_MTases"/>
</dbReference>
<evidence type="ECO:0000256" key="10">
    <source>
        <dbReference type="ARBA" id="ARBA00025699"/>
    </source>
</evidence>
<dbReference type="AlphaFoldDB" id="A0A0R2J0Q3"/>
<reference evidence="14 15" key="1">
    <citation type="journal article" date="2015" name="Genome Announc.">
        <title>Expanding the biotechnology potential of lactobacilli through comparative genomics of 213 strains and associated genera.</title>
        <authorList>
            <person name="Sun Z."/>
            <person name="Harris H.M."/>
            <person name="McCann A."/>
            <person name="Guo C."/>
            <person name="Argimon S."/>
            <person name="Zhang W."/>
            <person name="Yang X."/>
            <person name="Jeffery I.B."/>
            <person name="Cooney J.C."/>
            <person name="Kagawa T.F."/>
            <person name="Liu W."/>
            <person name="Song Y."/>
            <person name="Salvetti E."/>
            <person name="Wrobel A."/>
            <person name="Rasinkangas P."/>
            <person name="Parkhill J."/>
            <person name="Rea M.C."/>
            <person name="O'Sullivan O."/>
            <person name="Ritari J."/>
            <person name="Douillard F.P."/>
            <person name="Paul Ross R."/>
            <person name="Yang R."/>
            <person name="Briner A.E."/>
            <person name="Felis G.E."/>
            <person name="de Vos W.M."/>
            <person name="Barrangou R."/>
            <person name="Klaenhammer T.R."/>
            <person name="Caufield P.W."/>
            <person name="Cui Y."/>
            <person name="Zhang H."/>
            <person name="O'Toole P.W."/>
        </authorList>
    </citation>
    <scope>NUCLEOTIDE SEQUENCE [LARGE SCALE GENOMIC DNA]</scope>
    <source>
        <strain evidence="14 15">DSM 17757</strain>
    </source>
</reference>
<evidence type="ECO:0000256" key="1">
    <source>
        <dbReference type="ARBA" id="ARBA00004496"/>
    </source>
</evidence>
<dbReference type="Proteomes" id="UP000051568">
    <property type="component" value="Unassembled WGS sequence"/>
</dbReference>
<dbReference type="EMBL" id="JQBR01000001">
    <property type="protein sequence ID" value="KRN67549.1"/>
    <property type="molecule type" value="Genomic_DNA"/>
</dbReference>